<keyword evidence="3 9" id="KW-0812">Transmembrane</keyword>
<sequence>MFGIDGVELVLIVVLAILLFGPDKMPEYSRKAARIFVYLRNVANNTQNSLREQLGPEYSDLELKDLNPKAFIKKHLSQEVAAIEEAKREIEAMKATLEDATKNVESEMADARTTAKASTKVKEPEADDAGAEASYRPAPFDPEAT</sequence>
<evidence type="ECO:0000256" key="9">
    <source>
        <dbReference type="SAM" id="Phobius"/>
    </source>
</evidence>
<dbReference type="NCBIfam" id="NF002377">
    <property type="entry name" value="PRK01371.1-4"/>
    <property type="match status" value="1"/>
</dbReference>
<evidence type="ECO:0000313" key="10">
    <source>
        <dbReference type="EMBL" id="SDL39281.1"/>
    </source>
</evidence>
<feature type="transmembrane region" description="Helical" evidence="9">
    <location>
        <begin position="6"/>
        <end position="22"/>
    </location>
</feature>
<evidence type="ECO:0000256" key="6">
    <source>
        <dbReference type="ARBA" id="ARBA00023010"/>
    </source>
</evidence>
<dbReference type="GO" id="GO:0015031">
    <property type="term" value="P:protein transport"/>
    <property type="evidence" value="ECO:0007669"/>
    <property type="project" value="UniProtKB-KW"/>
</dbReference>
<feature type="region of interest" description="Disordered" evidence="8">
    <location>
        <begin position="101"/>
        <end position="145"/>
    </location>
</feature>
<evidence type="ECO:0000256" key="7">
    <source>
        <dbReference type="ARBA" id="ARBA00023136"/>
    </source>
</evidence>
<dbReference type="STRING" id="686624.SAMN04488242_1380"/>
<protein>
    <submittedName>
        <fullName evidence="10">Sec-independent protein translocase protein TatB</fullName>
    </submittedName>
</protein>
<evidence type="ECO:0000256" key="8">
    <source>
        <dbReference type="SAM" id="MobiDB-lite"/>
    </source>
</evidence>
<keyword evidence="7 9" id="KW-0472">Membrane</keyword>
<evidence type="ECO:0000256" key="2">
    <source>
        <dbReference type="ARBA" id="ARBA00022448"/>
    </source>
</evidence>
<keyword evidence="2" id="KW-0813">Transport</keyword>
<dbReference type="EMBL" id="FNGP01000002">
    <property type="protein sequence ID" value="SDL39281.1"/>
    <property type="molecule type" value="Genomic_DNA"/>
</dbReference>
<proteinExistence type="predicted"/>
<evidence type="ECO:0000256" key="3">
    <source>
        <dbReference type="ARBA" id="ARBA00022692"/>
    </source>
</evidence>
<dbReference type="Proteomes" id="UP000199475">
    <property type="component" value="Unassembled WGS sequence"/>
</dbReference>
<gene>
    <name evidence="10" type="ORF">SAMN04488242_1380</name>
</gene>
<keyword evidence="6" id="KW-0811">Translocation</keyword>
<evidence type="ECO:0000256" key="5">
    <source>
        <dbReference type="ARBA" id="ARBA00022989"/>
    </source>
</evidence>
<dbReference type="InterPro" id="IPR003369">
    <property type="entry name" value="TatA/B/E"/>
</dbReference>
<name>A0A1G9JP99_9ACTN</name>
<keyword evidence="4" id="KW-0653">Protein transport</keyword>
<dbReference type="PRINTS" id="PR01506">
    <property type="entry name" value="TATBPROTEIN"/>
</dbReference>
<dbReference type="RefSeq" id="WP_176761691.1">
    <property type="nucleotide sequence ID" value="NZ_FNGP01000002.1"/>
</dbReference>
<dbReference type="Pfam" id="PF02416">
    <property type="entry name" value="TatA_B_E"/>
    <property type="match status" value="1"/>
</dbReference>
<organism evidence="10 11">
    <name type="scientific">Tessaracoccus oleiagri</name>
    <dbReference type="NCBI Taxonomy" id="686624"/>
    <lineage>
        <taxon>Bacteria</taxon>
        <taxon>Bacillati</taxon>
        <taxon>Actinomycetota</taxon>
        <taxon>Actinomycetes</taxon>
        <taxon>Propionibacteriales</taxon>
        <taxon>Propionibacteriaceae</taxon>
        <taxon>Tessaracoccus</taxon>
    </lineage>
</organism>
<evidence type="ECO:0000313" key="11">
    <source>
        <dbReference type="Proteomes" id="UP000199475"/>
    </source>
</evidence>
<keyword evidence="5 9" id="KW-1133">Transmembrane helix</keyword>
<comment type="subcellular location">
    <subcellularLocation>
        <location evidence="1">Membrane</location>
        <topology evidence="1">Single-pass membrane protein</topology>
    </subcellularLocation>
</comment>
<dbReference type="GO" id="GO:0016020">
    <property type="term" value="C:membrane"/>
    <property type="evidence" value="ECO:0007669"/>
    <property type="project" value="UniProtKB-ARBA"/>
</dbReference>
<dbReference type="Gene3D" id="1.20.5.3310">
    <property type="match status" value="1"/>
</dbReference>
<dbReference type="AlphaFoldDB" id="A0A1G9JP99"/>
<evidence type="ECO:0000256" key="1">
    <source>
        <dbReference type="ARBA" id="ARBA00004167"/>
    </source>
</evidence>
<accession>A0A1G9JP99</accession>
<evidence type="ECO:0000256" key="4">
    <source>
        <dbReference type="ARBA" id="ARBA00022927"/>
    </source>
</evidence>
<keyword evidence="11" id="KW-1185">Reference proteome</keyword>
<reference evidence="10 11" key="1">
    <citation type="submission" date="2016-10" db="EMBL/GenBank/DDBJ databases">
        <authorList>
            <person name="de Groot N.N."/>
        </authorList>
    </citation>
    <scope>NUCLEOTIDE SEQUENCE [LARGE SCALE GENOMIC DNA]</scope>
    <source>
        <strain evidence="10 11">CGMCC 1.9159</strain>
    </source>
</reference>